<evidence type="ECO:0000259" key="1">
    <source>
        <dbReference type="PROSITE" id="PS50011"/>
    </source>
</evidence>
<organism evidence="2 3">
    <name type="scientific">Tritrichomonas musculus</name>
    <dbReference type="NCBI Taxonomy" id="1915356"/>
    <lineage>
        <taxon>Eukaryota</taxon>
        <taxon>Metamonada</taxon>
        <taxon>Parabasalia</taxon>
        <taxon>Tritrichomonadida</taxon>
        <taxon>Tritrichomonadidae</taxon>
        <taxon>Tritrichomonas</taxon>
    </lineage>
</organism>
<proteinExistence type="predicted"/>
<dbReference type="PROSITE" id="PS50011">
    <property type="entry name" value="PROTEIN_KINASE_DOM"/>
    <property type="match status" value="1"/>
</dbReference>
<protein>
    <recommendedName>
        <fullName evidence="1">Protein kinase domain-containing protein</fullName>
    </recommendedName>
</protein>
<sequence length="114" mass="12838">MLKEFSTGEIYVAKVFINLDFFSCVKEKERKLHISSKINQIAILNHPAIIKLIGYSPNTFKGSPIPTIVTEVVISGSLHQTIERNKQSPISEWNDIQKLICMYGITAGTTYIHS</sequence>
<name>A0ABR2HFE1_9EUKA</name>
<gene>
    <name evidence="2" type="ORF">M9Y10_020151</name>
</gene>
<dbReference type="InterPro" id="IPR011009">
    <property type="entry name" value="Kinase-like_dom_sf"/>
</dbReference>
<comment type="caution">
    <text evidence="2">The sequence shown here is derived from an EMBL/GenBank/DDBJ whole genome shotgun (WGS) entry which is preliminary data.</text>
</comment>
<dbReference type="EMBL" id="JAPFFF010000029">
    <property type="protein sequence ID" value="KAK8846147.1"/>
    <property type="molecule type" value="Genomic_DNA"/>
</dbReference>
<dbReference type="Proteomes" id="UP001470230">
    <property type="component" value="Unassembled WGS sequence"/>
</dbReference>
<feature type="domain" description="Protein kinase" evidence="1">
    <location>
        <begin position="1"/>
        <end position="114"/>
    </location>
</feature>
<dbReference type="Gene3D" id="1.10.510.10">
    <property type="entry name" value="Transferase(Phosphotransferase) domain 1"/>
    <property type="match status" value="1"/>
</dbReference>
<evidence type="ECO:0000313" key="2">
    <source>
        <dbReference type="EMBL" id="KAK8846147.1"/>
    </source>
</evidence>
<accession>A0ABR2HFE1</accession>
<dbReference type="InterPro" id="IPR000719">
    <property type="entry name" value="Prot_kinase_dom"/>
</dbReference>
<evidence type="ECO:0000313" key="3">
    <source>
        <dbReference type="Proteomes" id="UP001470230"/>
    </source>
</evidence>
<dbReference type="SUPFAM" id="SSF56112">
    <property type="entry name" value="Protein kinase-like (PK-like)"/>
    <property type="match status" value="1"/>
</dbReference>
<keyword evidence="3" id="KW-1185">Reference proteome</keyword>
<reference evidence="2 3" key="1">
    <citation type="submission" date="2024-04" db="EMBL/GenBank/DDBJ databases">
        <title>Tritrichomonas musculus Genome.</title>
        <authorList>
            <person name="Alves-Ferreira E."/>
            <person name="Grigg M."/>
            <person name="Lorenzi H."/>
            <person name="Galac M."/>
        </authorList>
    </citation>
    <scope>NUCLEOTIDE SEQUENCE [LARGE SCALE GENOMIC DNA]</scope>
    <source>
        <strain evidence="2 3">EAF2021</strain>
    </source>
</reference>